<dbReference type="CDD" id="cd14473">
    <property type="entry name" value="FERM_B-lobe"/>
    <property type="match status" value="1"/>
</dbReference>
<dbReference type="InterPro" id="IPR029071">
    <property type="entry name" value="Ubiquitin-like_domsf"/>
</dbReference>
<evidence type="ECO:0000256" key="9">
    <source>
        <dbReference type="ARBA" id="ARBA00023750"/>
    </source>
</evidence>
<evidence type="ECO:0000256" key="12">
    <source>
        <dbReference type="ARBA" id="ARBA00046505"/>
    </source>
</evidence>
<dbReference type="GO" id="GO:0001917">
    <property type="term" value="C:photoreceptor inner segment"/>
    <property type="evidence" value="ECO:0007669"/>
    <property type="project" value="UniProtKB-SubCell"/>
</dbReference>
<dbReference type="Gene3D" id="2.30.29.30">
    <property type="entry name" value="Pleckstrin-homology domain (PH domain)/Phosphotyrosine-binding domain (PTB)"/>
    <property type="match status" value="1"/>
</dbReference>
<dbReference type="Gene3D" id="1.20.80.10">
    <property type="match status" value="1"/>
</dbReference>
<comment type="function">
    <text evidence="9">Plays a role in the formation and organization of tight junctions during the establishment of polarity in epithelial cells.</text>
</comment>
<dbReference type="InterPro" id="IPR000798">
    <property type="entry name" value="Ez/rad/moesin-like"/>
</dbReference>
<reference evidence="15" key="3">
    <citation type="submission" date="2025-08" db="UniProtKB">
        <authorList>
            <consortium name="Ensembl"/>
        </authorList>
    </citation>
    <scope>IDENTIFICATION</scope>
</reference>
<dbReference type="InterPro" id="IPR019747">
    <property type="entry name" value="FERM_CS"/>
</dbReference>
<dbReference type="PANTHER" id="PTHR23280">
    <property type="entry name" value="4.1 G PROTEIN"/>
    <property type="match status" value="1"/>
</dbReference>
<dbReference type="Pfam" id="PF09379">
    <property type="entry name" value="FERM_N"/>
    <property type="match status" value="1"/>
</dbReference>
<evidence type="ECO:0000256" key="5">
    <source>
        <dbReference type="ARBA" id="ARBA00022475"/>
    </source>
</evidence>
<dbReference type="Pfam" id="PF08736">
    <property type="entry name" value="FA"/>
    <property type="match status" value="1"/>
</dbReference>
<dbReference type="PROSITE" id="PS00660">
    <property type="entry name" value="FERM_1"/>
    <property type="match status" value="1"/>
</dbReference>
<dbReference type="SUPFAM" id="SSF47031">
    <property type="entry name" value="Second domain of FERM"/>
    <property type="match status" value="1"/>
</dbReference>
<dbReference type="PRINTS" id="PR00661">
    <property type="entry name" value="ERMFAMILY"/>
</dbReference>
<evidence type="ECO:0000256" key="4">
    <source>
        <dbReference type="ARBA" id="ARBA00004536"/>
    </source>
</evidence>
<keyword evidence="16" id="KW-1185">Reference proteome</keyword>
<evidence type="ECO:0000256" key="1">
    <source>
        <dbReference type="ARBA" id="ARBA00004202"/>
    </source>
</evidence>
<evidence type="ECO:0000313" key="15">
    <source>
        <dbReference type="Ensembl" id="ENSAMXP00000011160.2"/>
    </source>
</evidence>
<dbReference type="eggNOG" id="KOG3530">
    <property type="taxonomic scope" value="Eukaryota"/>
</dbReference>
<dbReference type="InterPro" id="IPR018980">
    <property type="entry name" value="FERM_PH-like_C"/>
</dbReference>
<dbReference type="InterPro" id="IPR018979">
    <property type="entry name" value="FERM_N"/>
</dbReference>
<dbReference type="PANTHER" id="PTHR23280:SF15">
    <property type="entry name" value="BAND 4.1-LIKE PROTEIN 5"/>
    <property type="match status" value="1"/>
</dbReference>
<dbReference type="GO" id="GO:0031032">
    <property type="term" value="P:actomyosin structure organization"/>
    <property type="evidence" value="ECO:0007669"/>
    <property type="project" value="TreeGrafter"/>
</dbReference>
<dbReference type="FunFam" id="1.20.80.10:FF:000003">
    <property type="entry name" value="Tyrosine-protein phosphatase non-receptor type 4"/>
    <property type="match status" value="1"/>
</dbReference>
<dbReference type="InterPro" id="IPR014352">
    <property type="entry name" value="FERM/acyl-CoA-bd_prot_sf"/>
</dbReference>
<keyword evidence="7" id="KW-0965">Cell junction</keyword>
<evidence type="ECO:0000256" key="10">
    <source>
        <dbReference type="ARBA" id="ARBA00023841"/>
    </source>
</evidence>
<dbReference type="InterPro" id="IPR014847">
    <property type="entry name" value="FA"/>
</dbReference>
<keyword evidence="5" id="KW-1003">Cell membrane</keyword>
<dbReference type="CDD" id="cd13186">
    <property type="entry name" value="FERM_C_NBL4_NBL5"/>
    <property type="match status" value="1"/>
</dbReference>
<dbReference type="SUPFAM" id="SSF50729">
    <property type="entry name" value="PH domain-like"/>
    <property type="match status" value="1"/>
</dbReference>
<evidence type="ECO:0000256" key="7">
    <source>
        <dbReference type="ARBA" id="ARBA00022949"/>
    </source>
</evidence>
<dbReference type="Ensembl" id="ENSAMXT00000011160.2">
    <property type="protein sequence ID" value="ENSAMXP00000011160.2"/>
    <property type="gene ID" value="ENSAMXG00000010854.2"/>
</dbReference>
<comment type="subunit">
    <text evidence="12">Component of a complex composed of PALS1, CRB1 and EPB41L5. Within the complex, interacts (via FERM domain) with PALS1 (via HOOK domain) and with CRB1 (via intracellular domain). Interacts with CRB2 (via intracellular domain). Interacts with CRB3 (via intracellular domain).</text>
</comment>
<dbReference type="Gene3D" id="3.10.20.90">
    <property type="entry name" value="Phosphatidylinositol 3-kinase Catalytic Subunit, Chain A, domain 1"/>
    <property type="match status" value="1"/>
</dbReference>
<dbReference type="InParanoid" id="W5KU98"/>
<dbReference type="GO" id="GO:0005886">
    <property type="term" value="C:plasma membrane"/>
    <property type="evidence" value="ECO:0007669"/>
    <property type="project" value="UniProtKB-SubCell"/>
</dbReference>
<evidence type="ECO:0000259" key="14">
    <source>
        <dbReference type="PROSITE" id="PS50057"/>
    </source>
</evidence>
<dbReference type="InterPro" id="IPR035963">
    <property type="entry name" value="FERM_2"/>
</dbReference>
<comment type="subcellular location">
    <subcellularLocation>
        <location evidence="4">Cell junction</location>
        <location evidence="4">Adherens junction</location>
    </subcellularLocation>
    <subcellularLocation>
        <location evidence="1">Cell membrane</location>
        <topology evidence="1">Peripheral membrane protein</topology>
    </subcellularLocation>
    <subcellularLocation>
        <location evidence="3">Cytoplasm</location>
    </subcellularLocation>
    <subcellularLocation>
        <location evidence="2">Photoreceptor inner segment</location>
    </subcellularLocation>
</comment>
<dbReference type="GO" id="GO:0008092">
    <property type="term" value="F:cytoskeletal protein binding"/>
    <property type="evidence" value="ECO:0007669"/>
    <property type="project" value="InterPro"/>
</dbReference>
<dbReference type="InterPro" id="IPR019748">
    <property type="entry name" value="FERM_central"/>
</dbReference>
<dbReference type="Pfam" id="PF09380">
    <property type="entry name" value="FERM_C"/>
    <property type="match status" value="1"/>
</dbReference>
<dbReference type="InterPro" id="IPR019749">
    <property type="entry name" value="Band_41_domain"/>
</dbReference>
<dbReference type="SMART" id="SM01196">
    <property type="entry name" value="FERM_C"/>
    <property type="match status" value="1"/>
</dbReference>
<feature type="region of interest" description="Disordered" evidence="13">
    <location>
        <begin position="350"/>
        <end position="432"/>
    </location>
</feature>
<keyword evidence="6" id="KW-0963">Cytoplasm</keyword>
<keyword evidence="8" id="KW-0472">Membrane</keyword>
<dbReference type="GO" id="GO:0005856">
    <property type="term" value="C:cytoskeleton"/>
    <property type="evidence" value="ECO:0007669"/>
    <property type="project" value="TreeGrafter"/>
</dbReference>
<dbReference type="Proteomes" id="UP000018467">
    <property type="component" value="Unassembled WGS sequence"/>
</dbReference>
<dbReference type="FunFam" id="2.30.29.30:FF:000002">
    <property type="entry name" value="Band 4.1-like protein 5 isoform 1"/>
    <property type="match status" value="1"/>
</dbReference>
<evidence type="ECO:0000256" key="3">
    <source>
        <dbReference type="ARBA" id="ARBA00004496"/>
    </source>
</evidence>
<dbReference type="InterPro" id="IPR000299">
    <property type="entry name" value="FERM_domain"/>
</dbReference>
<dbReference type="GO" id="GO:0005912">
    <property type="term" value="C:adherens junction"/>
    <property type="evidence" value="ECO:0007669"/>
    <property type="project" value="UniProtKB-SubCell"/>
</dbReference>
<feature type="compositionally biased region" description="Basic residues" evidence="13">
    <location>
        <begin position="371"/>
        <end position="380"/>
    </location>
</feature>
<reference evidence="15" key="4">
    <citation type="submission" date="2025-09" db="UniProtKB">
        <authorList>
            <consortium name="Ensembl"/>
        </authorList>
    </citation>
    <scope>IDENTIFICATION</scope>
</reference>
<evidence type="ECO:0000256" key="2">
    <source>
        <dbReference type="ARBA" id="ARBA00004437"/>
    </source>
</evidence>
<accession>W5KU98</accession>
<reference evidence="16" key="2">
    <citation type="journal article" date="2014" name="Nat. Commun.">
        <title>The cavefish genome reveals candidate genes for eye loss.</title>
        <authorList>
            <person name="McGaugh S.E."/>
            <person name="Gross J.B."/>
            <person name="Aken B."/>
            <person name="Blin M."/>
            <person name="Borowsky R."/>
            <person name="Chalopin D."/>
            <person name="Hinaux H."/>
            <person name="Jeffery W.R."/>
            <person name="Keene A."/>
            <person name="Ma L."/>
            <person name="Minx P."/>
            <person name="Murphy D."/>
            <person name="O'Quin K.E."/>
            <person name="Retaux S."/>
            <person name="Rohner N."/>
            <person name="Searle S.M."/>
            <person name="Stahl B.A."/>
            <person name="Tabin C."/>
            <person name="Volff J.N."/>
            <person name="Yoshizawa M."/>
            <person name="Warren W.C."/>
        </authorList>
    </citation>
    <scope>NUCLEOTIDE SEQUENCE [LARGE SCALE GENOMIC DNA]</scope>
    <source>
        <strain evidence="16">female</strain>
    </source>
</reference>
<dbReference type="AlphaFoldDB" id="W5KU98"/>
<feature type="region of interest" description="Disordered" evidence="13">
    <location>
        <begin position="579"/>
        <end position="623"/>
    </location>
</feature>
<dbReference type="CDD" id="cd17205">
    <property type="entry name" value="FERM_F1_EPB41L5"/>
    <property type="match status" value="1"/>
</dbReference>
<evidence type="ECO:0000256" key="8">
    <source>
        <dbReference type="ARBA" id="ARBA00023136"/>
    </source>
</evidence>
<evidence type="ECO:0000256" key="6">
    <source>
        <dbReference type="ARBA" id="ARBA00022490"/>
    </source>
</evidence>
<dbReference type="Bgee" id="ENSAMXG00000010854">
    <property type="expression patterns" value="Expressed in mesonephros and 14 other cell types or tissues"/>
</dbReference>
<feature type="domain" description="FERM" evidence="14">
    <location>
        <begin position="43"/>
        <end position="327"/>
    </location>
</feature>
<proteinExistence type="predicted"/>
<dbReference type="SUPFAM" id="SSF54236">
    <property type="entry name" value="Ubiquitin-like"/>
    <property type="match status" value="1"/>
</dbReference>
<dbReference type="SMART" id="SM01195">
    <property type="entry name" value="FA"/>
    <property type="match status" value="1"/>
</dbReference>
<dbReference type="Pfam" id="PF00373">
    <property type="entry name" value="FERM_M"/>
    <property type="match status" value="1"/>
</dbReference>
<dbReference type="HOGENOM" id="CLU_003623_5_1_1"/>
<dbReference type="PRINTS" id="PR00935">
    <property type="entry name" value="BAND41"/>
</dbReference>
<dbReference type="InterPro" id="IPR011993">
    <property type="entry name" value="PH-like_dom_sf"/>
</dbReference>
<protein>
    <recommendedName>
        <fullName evidence="10">Band 4.1-like protein 5</fullName>
    </recommendedName>
    <alternativeName>
        <fullName evidence="11">Erythrocyte membrane protein band 4.1-like 5</fullName>
    </alternativeName>
</protein>
<dbReference type="PROSITE" id="PS00661">
    <property type="entry name" value="FERM_2"/>
    <property type="match status" value="1"/>
</dbReference>
<reference evidence="16" key="1">
    <citation type="submission" date="2013-03" db="EMBL/GenBank/DDBJ databases">
        <authorList>
            <person name="Jeffery W."/>
            <person name="Warren W."/>
            <person name="Wilson R.K."/>
        </authorList>
    </citation>
    <scope>NUCLEOTIDE SEQUENCE</scope>
    <source>
        <strain evidence="16">female</strain>
    </source>
</reference>
<dbReference type="GO" id="GO:0005737">
    <property type="term" value="C:cytoplasm"/>
    <property type="evidence" value="ECO:0007669"/>
    <property type="project" value="UniProtKB-SubCell"/>
</dbReference>
<evidence type="ECO:0000256" key="11">
    <source>
        <dbReference type="ARBA" id="ARBA00030226"/>
    </source>
</evidence>
<dbReference type="SMART" id="SM00295">
    <property type="entry name" value="B41"/>
    <property type="match status" value="1"/>
</dbReference>
<evidence type="ECO:0000256" key="13">
    <source>
        <dbReference type="SAM" id="MobiDB-lite"/>
    </source>
</evidence>
<dbReference type="PROSITE" id="PS50057">
    <property type="entry name" value="FERM_3"/>
    <property type="match status" value="1"/>
</dbReference>
<organism evidence="15 16">
    <name type="scientific">Astyanax mexicanus</name>
    <name type="common">Blind cave fish</name>
    <name type="synonym">Astyanax fasciatus mexicanus</name>
    <dbReference type="NCBI Taxonomy" id="7994"/>
    <lineage>
        <taxon>Eukaryota</taxon>
        <taxon>Metazoa</taxon>
        <taxon>Chordata</taxon>
        <taxon>Craniata</taxon>
        <taxon>Vertebrata</taxon>
        <taxon>Euteleostomi</taxon>
        <taxon>Actinopterygii</taxon>
        <taxon>Neopterygii</taxon>
        <taxon>Teleostei</taxon>
        <taxon>Ostariophysi</taxon>
        <taxon>Characiformes</taxon>
        <taxon>Characoidei</taxon>
        <taxon>Acestrorhamphidae</taxon>
        <taxon>Acestrorhamphinae</taxon>
        <taxon>Astyanax</taxon>
    </lineage>
</organism>
<dbReference type="STRING" id="7994.ENSAMXP00000011160"/>
<dbReference type="FunFam" id="3.10.20.90:FF:000024">
    <property type="entry name" value="Erythrocyte membrane protein band 4.1-like 5"/>
    <property type="match status" value="1"/>
</dbReference>
<dbReference type="GeneTree" id="ENSGT00940000156332"/>
<evidence type="ECO:0000313" key="16">
    <source>
        <dbReference type="Proteomes" id="UP000018467"/>
    </source>
</evidence>
<name>W5KU98_ASTMX</name>
<sequence length="743" mass="82569">MLSFLRRTLGRRSARKAAERARLREAQRASTHIPAAGDTKNIITCRVSLLDGTDVSVDLPKKAKGEELFDQIMYHLDIVEKDYFGLRFMDSAQVPHWLDVTKSIKKQVKIGPPYCLHMRVKFYSSEPNNLHEELTRFTNYFYNFFFFPEFRLECAFDTAVELAAFSLQAELGDYDPAEHALDLVSEFRFVPEQTEEVELAIYNAWKECRGQSPAQAEINYLNKAKWLEMYGVDMHMVKARDGNEYSLGLTPTGVLVFEGETKIGLFFWPKITRLDFKKSKLTLVVVEDDEQGKEQEHTFVFRMDHPKACKHLWKCAVEHHAFFRLRGPVQNSSARSGFIRMGSRFRYSGKTEYQTTKANKARRSASFERRPSRRYSRRTMAHNNGVSPSKETKPVHSRPPWSAVPASALPSSQSAVEIETLPRSPGGSQSEKRSMAAAAGLLETCVDEVILVPVPIATAGLEEELCPGAAHPSRSAAAEENLTLTEAAARLKQLELESAPVSASRSNINLNMNNQEDVLKLTDKCLSSVGSSPALSQLTAPDELKSNILKAQAEAVLREAGATGEKNCNLQEAAARLKGRGGRMGSTSSLTVSGFAERQEPREALKQPVLQPSSRSVQKKTKKKNSTVTKDHCVCAHVCVCVCVYLLRSMLLCPSLQLPQVQPPKPIITPRWIIPAATQTGTFTNGLLEHDSAAKMTPHHPEGGALASLPHLSHTHNVIATSIVAHPPKEDNNKPKGLLTTEL</sequence>